<organism evidence="1 2">
    <name type="scientific">Rossellomorea oryzaecorticis</name>
    <dbReference type="NCBI Taxonomy" id="1396505"/>
    <lineage>
        <taxon>Bacteria</taxon>
        <taxon>Bacillati</taxon>
        <taxon>Bacillota</taxon>
        <taxon>Bacilli</taxon>
        <taxon>Bacillales</taxon>
        <taxon>Bacillaceae</taxon>
        <taxon>Rossellomorea</taxon>
    </lineage>
</organism>
<gene>
    <name evidence="1" type="ORF">AAEO50_16175</name>
</gene>
<dbReference type="RefSeq" id="WP_341985333.1">
    <property type="nucleotide sequence ID" value="NZ_JBBYAF010000035.1"/>
</dbReference>
<sequence>MGYIAPIPHHQYKQYQERDIKVDKHPFRFIPVQPIKALKNKSKQTDHEEMNIYPDKVPSNQYITHTRRLPTTSIPSGLIAEVTGKGTYFNEYV</sequence>
<evidence type="ECO:0000313" key="2">
    <source>
        <dbReference type="Proteomes" id="UP001389717"/>
    </source>
</evidence>
<comment type="caution">
    <text evidence="1">The sequence shown here is derived from an EMBL/GenBank/DDBJ whole genome shotgun (WGS) entry which is preliminary data.</text>
</comment>
<reference evidence="1 2" key="1">
    <citation type="submission" date="2024-04" db="EMBL/GenBank/DDBJ databases">
        <title>Bacillus oryzaecorticis sp. nov., a moderately halophilic bacterium isolated from rice husks.</title>
        <authorList>
            <person name="Zhu H.-S."/>
        </authorList>
    </citation>
    <scope>NUCLEOTIDE SEQUENCE [LARGE SCALE GENOMIC DNA]</scope>
    <source>
        <strain evidence="1 2">ZC255</strain>
    </source>
</reference>
<accession>A0ABU9KED2</accession>
<protein>
    <submittedName>
        <fullName evidence="1">Uncharacterized protein</fullName>
    </submittedName>
</protein>
<name>A0ABU9KED2_9BACI</name>
<dbReference type="EMBL" id="JBBYAF010000035">
    <property type="protein sequence ID" value="MEL3973822.1"/>
    <property type="molecule type" value="Genomic_DNA"/>
</dbReference>
<evidence type="ECO:0000313" key="1">
    <source>
        <dbReference type="EMBL" id="MEL3973822.1"/>
    </source>
</evidence>
<proteinExistence type="predicted"/>
<keyword evidence="2" id="KW-1185">Reference proteome</keyword>
<dbReference type="Proteomes" id="UP001389717">
    <property type="component" value="Unassembled WGS sequence"/>
</dbReference>